<protein>
    <submittedName>
        <fullName evidence="3">AAA family ATPase</fullName>
    </submittedName>
</protein>
<dbReference type="Proteomes" id="UP000273405">
    <property type="component" value="Unassembled WGS sequence"/>
</dbReference>
<name>A0A3A8N4Q5_9BACT</name>
<reference evidence="4" key="1">
    <citation type="submission" date="2018-09" db="EMBL/GenBank/DDBJ databases">
        <authorList>
            <person name="Livingstone P.G."/>
            <person name="Whitworth D.E."/>
        </authorList>
    </citation>
    <scope>NUCLEOTIDE SEQUENCE [LARGE SCALE GENOMIC DNA]</scope>
    <source>
        <strain evidence="4">CA040B</strain>
    </source>
</reference>
<dbReference type="InterPro" id="IPR003593">
    <property type="entry name" value="AAA+_ATPase"/>
</dbReference>
<dbReference type="EMBL" id="RAWG01000253">
    <property type="protein sequence ID" value="RKH37241.1"/>
    <property type="molecule type" value="Genomic_DNA"/>
</dbReference>
<dbReference type="AlphaFoldDB" id="A0A3A8N4Q5"/>
<dbReference type="GO" id="GO:0005524">
    <property type="term" value="F:ATP binding"/>
    <property type="evidence" value="ECO:0007669"/>
    <property type="project" value="InterPro"/>
</dbReference>
<dbReference type="GO" id="GO:0016887">
    <property type="term" value="F:ATP hydrolysis activity"/>
    <property type="evidence" value="ECO:0007669"/>
    <property type="project" value="InterPro"/>
</dbReference>
<dbReference type="InterPro" id="IPR003959">
    <property type="entry name" value="ATPase_AAA_core"/>
</dbReference>
<dbReference type="Pfam" id="PF00004">
    <property type="entry name" value="AAA"/>
    <property type="match status" value="1"/>
</dbReference>
<keyword evidence="4" id="KW-1185">Reference proteome</keyword>
<dbReference type="CDD" id="cd19481">
    <property type="entry name" value="RecA-like_protease"/>
    <property type="match status" value="1"/>
</dbReference>
<evidence type="ECO:0000313" key="4">
    <source>
        <dbReference type="Proteomes" id="UP000273405"/>
    </source>
</evidence>
<proteinExistence type="predicted"/>
<dbReference type="Gene3D" id="3.40.50.300">
    <property type="entry name" value="P-loop containing nucleotide triphosphate hydrolases"/>
    <property type="match status" value="1"/>
</dbReference>
<evidence type="ECO:0000259" key="2">
    <source>
        <dbReference type="SMART" id="SM00382"/>
    </source>
</evidence>
<dbReference type="SMART" id="SM00382">
    <property type="entry name" value="AAA"/>
    <property type="match status" value="1"/>
</dbReference>
<accession>A0A3A8N4Q5</accession>
<evidence type="ECO:0000313" key="3">
    <source>
        <dbReference type="EMBL" id="RKH37241.1"/>
    </source>
</evidence>
<organism evidence="3 4">
    <name type="scientific">Corallococcus sicarius</name>
    <dbReference type="NCBI Taxonomy" id="2316726"/>
    <lineage>
        <taxon>Bacteria</taxon>
        <taxon>Pseudomonadati</taxon>
        <taxon>Myxococcota</taxon>
        <taxon>Myxococcia</taxon>
        <taxon>Myxococcales</taxon>
        <taxon>Cystobacterineae</taxon>
        <taxon>Myxococcaceae</taxon>
        <taxon>Corallococcus</taxon>
    </lineage>
</organism>
<dbReference type="PANTHER" id="PTHR46411">
    <property type="entry name" value="FAMILY ATPASE, PUTATIVE-RELATED"/>
    <property type="match status" value="1"/>
</dbReference>
<dbReference type="SUPFAM" id="SSF52540">
    <property type="entry name" value="P-loop containing nucleoside triphosphate hydrolases"/>
    <property type="match status" value="1"/>
</dbReference>
<dbReference type="Pfam" id="PF22977">
    <property type="entry name" value="WHD"/>
    <property type="match status" value="1"/>
</dbReference>
<comment type="caution">
    <text evidence="3">The sequence shown here is derived from an EMBL/GenBank/DDBJ whole genome shotgun (WGS) entry which is preliminary data.</text>
</comment>
<gene>
    <name evidence="3" type="ORF">D7X12_30300</name>
</gene>
<sequence>MGGLYHPHRHPVSSSSNPLAEYQRSSSARGLPPCGQSSGAGCIRGRTPPPMIRPGVARVTEPSWAETLGRLDTLLVQVCHLEEARASKLRGEEEGGWDAVRTTVRAPVSELAFTASLPEAPLLGTSPPLPFARLRASLRLEAVEEEALLLLLAAHLEPRYPRLFAVLQDDTAQGWNVERLLVTVLGRTPARLQRLLASLTESGLLVGGGLLQTGLGAFPPMLRPVDLAPEVRDALLELPRPSVLGDMSLEWHGVEPLRLPERGASGSFAVVHGEGERLGVALGFAADAGVPLVVARWAGGLEQAFAARALWRMASVRGALLAVDLAGCERGVALSVTGTLSRLCQQFGGRALVLCDSAQPVAVAHHEAPALAFTERRALWREEALARGLALAEADAGRLASSFRGGLQELRRVFDAAPGGDADALRGAAARWVQVPLRHGYRLETSRTFADLVVRDTTREALERLLFYVAQRDRVAEERGLLQRFRLHTGPVALFSGRSGTGKTLAAEVIAHAVGRPLYVIDLSRLVSKYVGETEKNIDEVLSHGERAGAVLFFDEADSLFSARTEVSNANDRFANLEVGFLLQRIERHDGLIILATNLQTAIDEAFLRRFHARIEFPFPEVDERRRIWELMLPDGVPRTGTLDLAGLAQRHRLSGGDIRNAALKGIFLAEQAGAPLCQEHLERAVALELYELGRLSRRAEAESPGDAGTRLRRVAEVFQEALDTQLRQHFLKEIHILHGSPTREALAGKRPAVSLALYRLAVTQSGALRLGLIVSAWSNRAEEEHELLGVLHGLLTRGLPHELDGRKVTPRVQESYDFDLLHRFWSSHGHPIRASLVLDVEMT</sequence>
<evidence type="ECO:0000256" key="1">
    <source>
        <dbReference type="SAM" id="MobiDB-lite"/>
    </source>
</evidence>
<feature type="compositionally biased region" description="Polar residues" evidence="1">
    <location>
        <begin position="12"/>
        <end position="28"/>
    </location>
</feature>
<dbReference type="InterPro" id="IPR054472">
    <property type="entry name" value="WHD"/>
</dbReference>
<feature type="domain" description="AAA+ ATPase" evidence="2">
    <location>
        <begin position="489"/>
        <end position="621"/>
    </location>
</feature>
<feature type="region of interest" description="Disordered" evidence="1">
    <location>
        <begin position="1"/>
        <end position="55"/>
    </location>
</feature>
<dbReference type="InterPro" id="IPR027417">
    <property type="entry name" value="P-loop_NTPase"/>
</dbReference>
<feature type="compositionally biased region" description="Basic residues" evidence="1">
    <location>
        <begin position="1"/>
        <end position="11"/>
    </location>
</feature>
<dbReference type="PANTHER" id="PTHR46411:SF3">
    <property type="entry name" value="AAA+ ATPASE DOMAIN-CONTAINING PROTEIN"/>
    <property type="match status" value="1"/>
</dbReference>